<protein>
    <submittedName>
        <fullName evidence="5">Hydrolase</fullName>
    </submittedName>
</protein>
<dbReference type="SFLD" id="SFLDS00003">
    <property type="entry name" value="Haloacid_Dehalogenase"/>
    <property type="match status" value="1"/>
</dbReference>
<accession>A0A167FK60</accession>
<dbReference type="PRINTS" id="PR00413">
    <property type="entry name" value="HADHALOGNASE"/>
</dbReference>
<dbReference type="PANTHER" id="PTHR46470">
    <property type="entry name" value="N-ACYLNEURAMINATE-9-PHOSPHATASE"/>
    <property type="match status" value="1"/>
</dbReference>
<dbReference type="Pfam" id="PF13419">
    <property type="entry name" value="HAD_2"/>
    <property type="match status" value="1"/>
</dbReference>
<dbReference type="InterPro" id="IPR036412">
    <property type="entry name" value="HAD-like_sf"/>
</dbReference>
<comment type="cofactor">
    <cofactor evidence="1">
        <name>Mg(2+)</name>
        <dbReference type="ChEBI" id="CHEBI:18420"/>
    </cofactor>
</comment>
<dbReference type="InterPro" id="IPR023214">
    <property type="entry name" value="HAD_sf"/>
</dbReference>
<dbReference type="Gene3D" id="1.20.120.710">
    <property type="entry name" value="Haloacid dehalogenase hydrolase-like domain"/>
    <property type="match status" value="1"/>
</dbReference>
<keyword evidence="6" id="KW-1185">Reference proteome</keyword>
<dbReference type="SFLD" id="SFLDG01129">
    <property type="entry name" value="C1.5:_HAD__Beta-PGM__Phosphata"/>
    <property type="match status" value="1"/>
</dbReference>
<sequence length="224" mass="26310">MNLMIKAIIFDFDNTLMDRDMTFRKYAEQFVCEHLDHLDPQTQDVIVSDLIVRDADGYRDKQAFFEEMVEVLPWKKPLTAAEIKTFYNTHYMTHACRMDYVEEVLAYCSHRGYLMAVMTNGQHQIQYGKMDNLQLRDSFHTVIVSEDAGMKKPDPRIYQMALDQLEVEAEQCVFVGDHPVNDIWGANQLGIRGVWLRRNHKWDDSLGMKPWKSIDQLNELLEII</sequence>
<evidence type="ECO:0000256" key="4">
    <source>
        <dbReference type="ARBA" id="ARBA00022842"/>
    </source>
</evidence>
<comment type="caution">
    <text evidence="5">The sequence shown here is derived from an EMBL/GenBank/DDBJ whole genome shotgun (WGS) entry which is preliminary data.</text>
</comment>
<dbReference type="GO" id="GO:0046872">
    <property type="term" value="F:metal ion binding"/>
    <property type="evidence" value="ECO:0007669"/>
    <property type="project" value="UniProtKB-KW"/>
</dbReference>
<keyword evidence="2" id="KW-0479">Metal-binding</keyword>
<dbReference type="STRING" id="1763538.LPB68_20345"/>
<evidence type="ECO:0000256" key="3">
    <source>
        <dbReference type="ARBA" id="ARBA00022801"/>
    </source>
</evidence>
<dbReference type="InterPro" id="IPR041492">
    <property type="entry name" value="HAD_2"/>
</dbReference>
<dbReference type="InterPro" id="IPR051400">
    <property type="entry name" value="HAD-like_hydrolase"/>
</dbReference>
<dbReference type="GO" id="GO:0044281">
    <property type="term" value="P:small molecule metabolic process"/>
    <property type="evidence" value="ECO:0007669"/>
    <property type="project" value="UniProtKB-ARBA"/>
</dbReference>
<dbReference type="Gene3D" id="3.40.50.1000">
    <property type="entry name" value="HAD superfamily/HAD-like"/>
    <property type="match status" value="1"/>
</dbReference>
<keyword evidence="3 5" id="KW-0378">Hydrolase</keyword>
<evidence type="ECO:0000256" key="2">
    <source>
        <dbReference type="ARBA" id="ARBA00022723"/>
    </source>
</evidence>
<name>A0A167FK60_9BACL</name>
<dbReference type="Proteomes" id="UP000077134">
    <property type="component" value="Unassembled WGS sequence"/>
</dbReference>
<proteinExistence type="predicted"/>
<dbReference type="AlphaFoldDB" id="A0A167FK60"/>
<dbReference type="OrthoDB" id="9809962at2"/>
<organism evidence="5 6">
    <name type="scientific">Paenibacillus crassostreae</name>
    <dbReference type="NCBI Taxonomy" id="1763538"/>
    <lineage>
        <taxon>Bacteria</taxon>
        <taxon>Bacillati</taxon>
        <taxon>Bacillota</taxon>
        <taxon>Bacilli</taxon>
        <taxon>Bacillales</taxon>
        <taxon>Paenibacillaceae</taxon>
        <taxon>Paenibacillus</taxon>
    </lineage>
</organism>
<dbReference type="SUPFAM" id="SSF56784">
    <property type="entry name" value="HAD-like"/>
    <property type="match status" value="1"/>
</dbReference>
<evidence type="ECO:0000256" key="1">
    <source>
        <dbReference type="ARBA" id="ARBA00001946"/>
    </source>
</evidence>
<evidence type="ECO:0000313" key="5">
    <source>
        <dbReference type="EMBL" id="OAB76644.1"/>
    </source>
</evidence>
<dbReference type="InterPro" id="IPR006439">
    <property type="entry name" value="HAD-SF_hydro_IA"/>
</dbReference>
<dbReference type="NCBIfam" id="TIGR01549">
    <property type="entry name" value="HAD-SF-IA-v1"/>
    <property type="match status" value="1"/>
</dbReference>
<gene>
    <name evidence="5" type="ORF">PNBC_04395</name>
</gene>
<dbReference type="GO" id="GO:0016791">
    <property type="term" value="F:phosphatase activity"/>
    <property type="evidence" value="ECO:0007669"/>
    <property type="project" value="TreeGrafter"/>
</dbReference>
<dbReference type="NCBIfam" id="TIGR01509">
    <property type="entry name" value="HAD-SF-IA-v3"/>
    <property type="match status" value="1"/>
</dbReference>
<evidence type="ECO:0000313" key="6">
    <source>
        <dbReference type="Proteomes" id="UP000077134"/>
    </source>
</evidence>
<dbReference type="KEGG" id="pcx:LPB68_20345"/>
<dbReference type="EMBL" id="LSFN01000005">
    <property type="protein sequence ID" value="OAB76644.1"/>
    <property type="molecule type" value="Genomic_DNA"/>
</dbReference>
<keyword evidence="4" id="KW-0460">Magnesium</keyword>
<reference evidence="5 6" key="1">
    <citation type="submission" date="2016-02" db="EMBL/GenBank/DDBJ databases">
        <title>Paenibacillus sp. LPB0068, isolated from Crassostrea gigas.</title>
        <authorList>
            <person name="Shin S.-K."/>
            <person name="Yi H."/>
        </authorList>
    </citation>
    <scope>NUCLEOTIDE SEQUENCE [LARGE SCALE GENOMIC DNA]</scope>
    <source>
        <strain evidence="5 6">LPB0068</strain>
    </source>
</reference>
<dbReference type="PANTHER" id="PTHR46470:SF2">
    <property type="entry name" value="GLYCERALDEHYDE 3-PHOSPHATE PHOSPHATASE"/>
    <property type="match status" value="1"/>
</dbReference>